<protein>
    <submittedName>
        <fullName evidence="5">AraC family transcriptional regulator</fullName>
    </submittedName>
</protein>
<feature type="domain" description="HTH araC/xylS-type" evidence="4">
    <location>
        <begin position="188"/>
        <end position="298"/>
    </location>
</feature>
<reference evidence="5 6" key="1">
    <citation type="submission" date="2018-07" db="EMBL/GenBank/DDBJ databases">
        <title>A draft genome of a endophytic bacteria, a new species of Pedobacter.</title>
        <authorList>
            <person name="Zhang Z.D."/>
            <person name="Chen Z.J."/>
        </authorList>
    </citation>
    <scope>NUCLEOTIDE SEQUENCE [LARGE SCALE GENOMIC DNA]</scope>
    <source>
        <strain evidence="5 6">RS10</strain>
    </source>
</reference>
<dbReference type="SUPFAM" id="SSF46689">
    <property type="entry name" value="Homeodomain-like"/>
    <property type="match status" value="1"/>
</dbReference>
<dbReference type="PANTHER" id="PTHR43280:SF32">
    <property type="entry name" value="TRANSCRIPTIONAL REGULATORY PROTEIN"/>
    <property type="match status" value="1"/>
</dbReference>
<dbReference type="OrthoDB" id="629929at2"/>
<gene>
    <name evidence="5" type="ORF">DRW42_07485</name>
</gene>
<organism evidence="5 6">
    <name type="scientific">Pedobacter miscanthi</name>
    <dbReference type="NCBI Taxonomy" id="2259170"/>
    <lineage>
        <taxon>Bacteria</taxon>
        <taxon>Pseudomonadati</taxon>
        <taxon>Bacteroidota</taxon>
        <taxon>Sphingobacteriia</taxon>
        <taxon>Sphingobacteriales</taxon>
        <taxon>Sphingobacteriaceae</taxon>
        <taxon>Pedobacter</taxon>
    </lineage>
</organism>
<dbReference type="RefSeq" id="WP_113948208.1">
    <property type="nucleotide sequence ID" value="NZ_QNQU01000005.1"/>
</dbReference>
<sequence length="301" mass="34748">MKIVELDTFYKHFPEKDREEAPAHVGNFNIFKIEDILTPRGSKLSYSRRVFYKISLVVGHSKIHYADQCIEVKDSVLVFTNPMVPYFWERISDEQSGILCVFTEDFFNRFENLKDYPVFQDAANAIIPVNETEATYFIALFEKMIAELKGDYTFKYDLLRNQLTELIHSAQKLKPAVGEPHNSSNAANRTTHLFKELLERQFPIDFSSQVMQLRSAADFAGQLNLHVNHLNKCVREITGRTTSQLISERILQEAKILLKSTDWNIAEIAWSLAFKEPNHFSAFFKSHSGLSPAKFRLAQND</sequence>
<comment type="caution">
    <text evidence="5">The sequence shown here is derived from an EMBL/GenBank/DDBJ whole genome shotgun (WGS) entry which is preliminary data.</text>
</comment>
<name>A0A366L6X0_9SPHI</name>
<keyword evidence="6" id="KW-1185">Reference proteome</keyword>
<dbReference type="InterPro" id="IPR018060">
    <property type="entry name" value="HTH_AraC"/>
</dbReference>
<dbReference type="PANTHER" id="PTHR43280">
    <property type="entry name" value="ARAC-FAMILY TRANSCRIPTIONAL REGULATOR"/>
    <property type="match status" value="1"/>
</dbReference>
<keyword evidence="1" id="KW-0805">Transcription regulation</keyword>
<dbReference type="GO" id="GO:0043565">
    <property type="term" value="F:sequence-specific DNA binding"/>
    <property type="evidence" value="ECO:0007669"/>
    <property type="project" value="InterPro"/>
</dbReference>
<evidence type="ECO:0000259" key="4">
    <source>
        <dbReference type="PROSITE" id="PS01124"/>
    </source>
</evidence>
<keyword evidence="3" id="KW-0804">Transcription</keyword>
<evidence type="ECO:0000313" key="5">
    <source>
        <dbReference type="EMBL" id="RBQ09034.1"/>
    </source>
</evidence>
<evidence type="ECO:0000256" key="3">
    <source>
        <dbReference type="ARBA" id="ARBA00023163"/>
    </source>
</evidence>
<accession>A0A366L6X0</accession>
<dbReference type="Gene3D" id="1.10.10.60">
    <property type="entry name" value="Homeodomain-like"/>
    <property type="match status" value="1"/>
</dbReference>
<evidence type="ECO:0000313" key="6">
    <source>
        <dbReference type="Proteomes" id="UP000252081"/>
    </source>
</evidence>
<dbReference type="InterPro" id="IPR009057">
    <property type="entry name" value="Homeodomain-like_sf"/>
</dbReference>
<keyword evidence="2" id="KW-0238">DNA-binding</keyword>
<dbReference type="SMART" id="SM00342">
    <property type="entry name" value="HTH_ARAC"/>
    <property type="match status" value="1"/>
</dbReference>
<dbReference type="Pfam" id="PF12833">
    <property type="entry name" value="HTH_18"/>
    <property type="match status" value="1"/>
</dbReference>
<proteinExistence type="predicted"/>
<dbReference type="Proteomes" id="UP000252081">
    <property type="component" value="Unassembled WGS sequence"/>
</dbReference>
<evidence type="ECO:0000256" key="1">
    <source>
        <dbReference type="ARBA" id="ARBA00023015"/>
    </source>
</evidence>
<dbReference type="AlphaFoldDB" id="A0A366L6X0"/>
<dbReference type="GO" id="GO:0003700">
    <property type="term" value="F:DNA-binding transcription factor activity"/>
    <property type="evidence" value="ECO:0007669"/>
    <property type="project" value="InterPro"/>
</dbReference>
<dbReference type="EMBL" id="QNQU01000005">
    <property type="protein sequence ID" value="RBQ09034.1"/>
    <property type="molecule type" value="Genomic_DNA"/>
</dbReference>
<dbReference type="PROSITE" id="PS01124">
    <property type="entry name" value="HTH_ARAC_FAMILY_2"/>
    <property type="match status" value="1"/>
</dbReference>
<evidence type="ECO:0000256" key="2">
    <source>
        <dbReference type="ARBA" id="ARBA00023125"/>
    </source>
</evidence>